<dbReference type="GO" id="GO:0000287">
    <property type="term" value="F:magnesium ion binding"/>
    <property type="evidence" value="ECO:0007669"/>
    <property type="project" value="InterPro"/>
</dbReference>
<organism evidence="3 4">
    <name type="scientific">Flavipsychrobacter stenotrophus</name>
    <dbReference type="NCBI Taxonomy" id="2077091"/>
    <lineage>
        <taxon>Bacteria</taxon>
        <taxon>Pseudomonadati</taxon>
        <taxon>Bacteroidota</taxon>
        <taxon>Chitinophagia</taxon>
        <taxon>Chitinophagales</taxon>
        <taxon>Chitinophagaceae</taxon>
        <taxon>Flavipsychrobacter</taxon>
    </lineage>
</organism>
<evidence type="ECO:0000259" key="2">
    <source>
        <dbReference type="Pfam" id="PF01648"/>
    </source>
</evidence>
<dbReference type="InterPro" id="IPR037143">
    <property type="entry name" value="4-PPantetheinyl_Trfase_dom_sf"/>
</dbReference>
<evidence type="ECO:0000256" key="1">
    <source>
        <dbReference type="ARBA" id="ARBA00022679"/>
    </source>
</evidence>
<dbReference type="Pfam" id="PF01648">
    <property type="entry name" value="ACPS"/>
    <property type="match status" value="1"/>
</dbReference>
<comment type="caution">
    <text evidence="3">The sequence shown here is derived from an EMBL/GenBank/DDBJ whole genome shotgun (WGS) entry which is preliminary data.</text>
</comment>
<protein>
    <recommendedName>
        <fullName evidence="2">4'-phosphopantetheinyl transferase domain-containing protein</fullName>
    </recommendedName>
</protein>
<dbReference type="GO" id="GO:0008897">
    <property type="term" value="F:holo-[acyl-carrier-protein] synthase activity"/>
    <property type="evidence" value="ECO:0007669"/>
    <property type="project" value="InterPro"/>
</dbReference>
<dbReference type="Gene3D" id="3.90.470.20">
    <property type="entry name" value="4'-phosphopantetheinyl transferase domain"/>
    <property type="match status" value="1"/>
</dbReference>
<accession>A0A2S7SX25</accession>
<reference evidence="3 4" key="1">
    <citation type="submission" date="2018-01" db="EMBL/GenBank/DDBJ databases">
        <title>A novel member of the phylum Bacteroidetes isolated from glacier ice.</title>
        <authorList>
            <person name="Liu Q."/>
            <person name="Xin Y.-H."/>
        </authorList>
    </citation>
    <scope>NUCLEOTIDE SEQUENCE [LARGE SCALE GENOMIC DNA]</scope>
    <source>
        <strain evidence="3 4">RB1R16</strain>
    </source>
</reference>
<name>A0A2S7SX25_9BACT</name>
<dbReference type="SUPFAM" id="SSF56214">
    <property type="entry name" value="4'-phosphopantetheinyl transferase"/>
    <property type="match status" value="2"/>
</dbReference>
<gene>
    <name evidence="3" type="ORF">CJD36_006670</name>
</gene>
<sequence>MFPAGRQAHKDRLMYQLVTSWQLSHYAIQPLSMYICVMPLLKEWNIGDHGRGAIWKVEEDEAFFAEKTGIVSDIKNEKRRIEHLAGRYLLTHLEEEFPLHTIQKDEHDKPRIPDDQFHFSISHSWPYIAVAVDPVDAAGIDIQTWHPRIDNIKHKFLSEGEQETMCHDPKYFTLAWCAKEAVYKWHGRRGIDFKEHLPITYFSTSLDINIYMKLNKMPEMVFTKNFITTDFACSYVDHAQPWAIY</sequence>
<feature type="domain" description="4'-phosphopantetheinyl transferase" evidence="2">
    <location>
        <begin position="139"/>
        <end position="194"/>
    </location>
</feature>
<dbReference type="Proteomes" id="UP000239872">
    <property type="component" value="Unassembled WGS sequence"/>
</dbReference>
<keyword evidence="4" id="KW-1185">Reference proteome</keyword>
<proteinExistence type="predicted"/>
<dbReference type="EMBL" id="PPSL01000002">
    <property type="protein sequence ID" value="PQJ11480.1"/>
    <property type="molecule type" value="Genomic_DNA"/>
</dbReference>
<dbReference type="InterPro" id="IPR008278">
    <property type="entry name" value="4-PPantetheinyl_Trfase_dom"/>
</dbReference>
<evidence type="ECO:0000313" key="3">
    <source>
        <dbReference type="EMBL" id="PQJ11480.1"/>
    </source>
</evidence>
<evidence type="ECO:0000313" key="4">
    <source>
        <dbReference type="Proteomes" id="UP000239872"/>
    </source>
</evidence>
<dbReference type="AlphaFoldDB" id="A0A2S7SX25"/>
<keyword evidence="1" id="KW-0808">Transferase</keyword>